<dbReference type="Proteomes" id="UP000091857">
    <property type="component" value="Chromosome 3"/>
</dbReference>
<name>A0ACB7HZM8_MANES</name>
<keyword evidence="2" id="KW-1185">Reference proteome</keyword>
<evidence type="ECO:0000313" key="2">
    <source>
        <dbReference type="Proteomes" id="UP000091857"/>
    </source>
</evidence>
<dbReference type="EMBL" id="CM004389">
    <property type="protein sequence ID" value="KAG8658102.1"/>
    <property type="molecule type" value="Genomic_DNA"/>
</dbReference>
<protein>
    <submittedName>
        <fullName evidence="1">Uncharacterized protein</fullName>
    </submittedName>
</protein>
<gene>
    <name evidence="1" type="ORF">MANES_03G120848v8</name>
</gene>
<reference evidence="2" key="1">
    <citation type="journal article" date="2016" name="Nat. Biotechnol.">
        <title>Sequencing wild and cultivated cassava and related species reveals extensive interspecific hybridization and genetic diversity.</title>
        <authorList>
            <person name="Bredeson J.V."/>
            <person name="Lyons J.B."/>
            <person name="Prochnik S.E."/>
            <person name="Wu G.A."/>
            <person name="Ha C.M."/>
            <person name="Edsinger-Gonzales E."/>
            <person name="Grimwood J."/>
            <person name="Schmutz J."/>
            <person name="Rabbi I.Y."/>
            <person name="Egesi C."/>
            <person name="Nauluvula P."/>
            <person name="Lebot V."/>
            <person name="Ndunguru J."/>
            <person name="Mkamilo G."/>
            <person name="Bart R.S."/>
            <person name="Setter T.L."/>
            <person name="Gleadow R.M."/>
            <person name="Kulakow P."/>
            <person name="Ferguson M.E."/>
            <person name="Rounsley S."/>
            <person name="Rokhsar D.S."/>
        </authorList>
    </citation>
    <scope>NUCLEOTIDE SEQUENCE [LARGE SCALE GENOMIC DNA]</scope>
    <source>
        <strain evidence="2">cv. AM560-2</strain>
    </source>
</reference>
<accession>A0ACB7HZM8</accession>
<evidence type="ECO:0000313" key="1">
    <source>
        <dbReference type="EMBL" id="KAG8658102.1"/>
    </source>
</evidence>
<proteinExistence type="predicted"/>
<sequence>MVKGSSRNPSLSLLPQLSPHLPQQVSHGLNRPIRKCLRRLDSRYYIDAYTWDKSYNSRLQYAKLDVNMVQQLHQKKLNGITGQCNVPTMEEYVQVTTSFLGMGKVASFEWVSNDPNMVMALSLLCRLMNDIVSHKLEQEREHVPSSVECYMKQRGVSEEDTVKLFREEIRNAWKVINEERLRPTPDPMPLLDRIMNLARAMDVTCWKDGDGFTNSFILKDYVASLFKDPLP</sequence>
<organism evidence="1 2">
    <name type="scientific">Manihot esculenta</name>
    <name type="common">Cassava</name>
    <name type="synonym">Jatropha manihot</name>
    <dbReference type="NCBI Taxonomy" id="3983"/>
    <lineage>
        <taxon>Eukaryota</taxon>
        <taxon>Viridiplantae</taxon>
        <taxon>Streptophyta</taxon>
        <taxon>Embryophyta</taxon>
        <taxon>Tracheophyta</taxon>
        <taxon>Spermatophyta</taxon>
        <taxon>Magnoliopsida</taxon>
        <taxon>eudicotyledons</taxon>
        <taxon>Gunneridae</taxon>
        <taxon>Pentapetalae</taxon>
        <taxon>rosids</taxon>
        <taxon>fabids</taxon>
        <taxon>Malpighiales</taxon>
        <taxon>Euphorbiaceae</taxon>
        <taxon>Crotonoideae</taxon>
        <taxon>Manihoteae</taxon>
        <taxon>Manihot</taxon>
    </lineage>
</organism>
<comment type="caution">
    <text evidence="1">The sequence shown here is derived from an EMBL/GenBank/DDBJ whole genome shotgun (WGS) entry which is preliminary data.</text>
</comment>